<keyword evidence="3" id="KW-1185">Reference proteome</keyword>
<dbReference type="Gene3D" id="3.40.50.720">
    <property type="entry name" value="NAD(P)-binding Rossmann-like Domain"/>
    <property type="match status" value="1"/>
</dbReference>
<dbReference type="PANTHER" id="PTHR43313:SF48">
    <property type="match status" value="1"/>
</dbReference>
<evidence type="ECO:0000313" key="3">
    <source>
        <dbReference type="Proteomes" id="UP001474421"/>
    </source>
</evidence>
<dbReference type="Pfam" id="PF00106">
    <property type="entry name" value="adh_short"/>
    <property type="match status" value="1"/>
</dbReference>
<protein>
    <submittedName>
        <fullName evidence="2">Retinol dehydrogenase 3-like</fullName>
    </submittedName>
</protein>
<proteinExistence type="inferred from homology"/>
<accession>A0AAW1BZC3</accession>
<dbReference type="InterPro" id="IPR002347">
    <property type="entry name" value="SDR_fam"/>
</dbReference>
<evidence type="ECO:0000256" key="1">
    <source>
        <dbReference type="ARBA" id="ARBA00006484"/>
    </source>
</evidence>
<comment type="similarity">
    <text evidence="1">Belongs to the short-chain dehydrogenases/reductases (SDR) family.</text>
</comment>
<sequence>MVRRARGRVVNVSSLAGRLAVYGGGYVLSKFAVEAFSDTLRRKLSPFKIRTGVIEPGGFATNILNNQEHRMPSTKCFHMSESVMDNHTWMPRLTSGA</sequence>
<dbReference type="InterPro" id="IPR036291">
    <property type="entry name" value="NAD(P)-bd_dom_sf"/>
</dbReference>
<gene>
    <name evidence="2" type="ORF">NXF25_006035</name>
</gene>
<reference evidence="2 3" key="1">
    <citation type="journal article" date="2024" name="Proc. Natl. Acad. Sci. U.S.A.">
        <title>The genetic regulatory architecture and epigenomic basis for age-related changes in rattlesnake venom.</title>
        <authorList>
            <person name="Hogan M.P."/>
            <person name="Holding M.L."/>
            <person name="Nystrom G.S."/>
            <person name="Colston T.J."/>
            <person name="Bartlett D.A."/>
            <person name="Mason A.J."/>
            <person name="Ellsworth S.A."/>
            <person name="Rautsaw R.M."/>
            <person name="Lawrence K.C."/>
            <person name="Strickland J.L."/>
            <person name="He B."/>
            <person name="Fraser P."/>
            <person name="Margres M.J."/>
            <person name="Gilbert D.M."/>
            <person name="Gibbs H.L."/>
            <person name="Parkinson C.L."/>
            <person name="Rokyta D.R."/>
        </authorList>
    </citation>
    <scope>NUCLEOTIDE SEQUENCE [LARGE SCALE GENOMIC DNA]</scope>
    <source>
        <strain evidence="2">DRR0105</strain>
    </source>
</reference>
<dbReference type="AlphaFoldDB" id="A0AAW1BZC3"/>
<dbReference type="GO" id="GO:0016491">
    <property type="term" value="F:oxidoreductase activity"/>
    <property type="evidence" value="ECO:0007669"/>
    <property type="project" value="TreeGrafter"/>
</dbReference>
<comment type="caution">
    <text evidence="2">The sequence shown here is derived from an EMBL/GenBank/DDBJ whole genome shotgun (WGS) entry which is preliminary data.</text>
</comment>
<dbReference type="Proteomes" id="UP001474421">
    <property type="component" value="Unassembled WGS sequence"/>
</dbReference>
<dbReference type="EMBL" id="JAOTOJ010000002">
    <property type="protein sequence ID" value="KAK9407261.1"/>
    <property type="molecule type" value="Genomic_DNA"/>
</dbReference>
<evidence type="ECO:0000313" key="2">
    <source>
        <dbReference type="EMBL" id="KAK9407261.1"/>
    </source>
</evidence>
<dbReference type="SUPFAM" id="SSF51735">
    <property type="entry name" value="NAD(P)-binding Rossmann-fold domains"/>
    <property type="match status" value="1"/>
</dbReference>
<dbReference type="PRINTS" id="PR00081">
    <property type="entry name" value="GDHRDH"/>
</dbReference>
<dbReference type="GO" id="GO:0008202">
    <property type="term" value="P:steroid metabolic process"/>
    <property type="evidence" value="ECO:0007669"/>
    <property type="project" value="TreeGrafter"/>
</dbReference>
<organism evidence="2 3">
    <name type="scientific">Crotalus adamanteus</name>
    <name type="common">Eastern diamondback rattlesnake</name>
    <dbReference type="NCBI Taxonomy" id="8729"/>
    <lineage>
        <taxon>Eukaryota</taxon>
        <taxon>Metazoa</taxon>
        <taxon>Chordata</taxon>
        <taxon>Craniata</taxon>
        <taxon>Vertebrata</taxon>
        <taxon>Euteleostomi</taxon>
        <taxon>Lepidosauria</taxon>
        <taxon>Squamata</taxon>
        <taxon>Bifurcata</taxon>
        <taxon>Unidentata</taxon>
        <taxon>Episquamata</taxon>
        <taxon>Toxicofera</taxon>
        <taxon>Serpentes</taxon>
        <taxon>Colubroidea</taxon>
        <taxon>Viperidae</taxon>
        <taxon>Crotalinae</taxon>
        <taxon>Crotalus</taxon>
    </lineage>
</organism>
<name>A0AAW1BZC3_CROAD</name>
<dbReference type="PANTHER" id="PTHR43313">
    <property type="entry name" value="SHORT-CHAIN DEHYDROGENASE/REDUCTASE FAMILY 9C"/>
    <property type="match status" value="1"/>
</dbReference>